<comment type="caution">
    <text evidence="10">The sequence shown here is derived from an EMBL/GenBank/DDBJ whole genome shotgun (WGS) entry which is preliminary data.</text>
</comment>
<keyword evidence="2" id="KW-0805">Transcription regulation</keyword>
<dbReference type="InterPro" id="IPR013325">
    <property type="entry name" value="RNA_pol_sigma_r2"/>
</dbReference>
<keyword evidence="6" id="KW-0472">Membrane</keyword>
<evidence type="ECO:0000313" key="10">
    <source>
        <dbReference type="EMBL" id="GLH70401.1"/>
    </source>
</evidence>
<dbReference type="InterPro" id="IPR036388">
    <property type="entry name" value="WH-like_DNA-bd_sf"/>
</dbReference>
<comment type="similarity">
    <text evidence="1">Belongs to the sigma-70 factor family. ECF subfamily.</text>
</comment>
<evidence type="ECO:0000259" key="8">
    <source>
        <dbReference type="Pfam" id="PF08281"/>
    </source>
</evidence>
<evidence type="ECO:0000256" key="5">
    <source>
        <dbReference type="SAM" id="MobiDB-lite"/>
    </source>
</evidence>
<evidence type="ECO:0000256" key="2">
    <source>
        <dbReference type="ARBA" id="ARBA00023015"/>
    </source>
</evidence>
<dbReference type="InterPro" id="IPR039425">
    <property type="entry name" value="RNA_pol_sigma-70-like"/>
</dbReference>
<reference evidence="10 11" key="1">
    <citation type="journal article" date="2023" name="Antonie Van Leeuwenhoek">
        <title>Mesoterricola silvestris gen. nov., sp. nov., Mesoterricola sediminis sp. nov., Geothrix oryzae sp. nov., Geothrix edaphica sp. nov., Geothrix rubra sp. nov., and Geothrix limicola sp. nov., six novel members of Acidobacteriota isolated from soils.</title>
        <authorList>
            <person name="Itoh H."/>
            <person name="Sugisawa Y."/>
            <person name="Mise K."/>
            <person name="Xu Z."/>
            <person name="Kuniyasu M."/>
            <person name="Ushijima N."/>
            <person name="Kawano K."/>
            <person name="Kobayashi E."/>
            <person name="Shiratori Y."/>
            <person name="Masuda Y."/>
            <person name="Senoo K."/>
        </authorList>
    </citation>
    <scope>NUCLEOTIDE SEQUENCE [LARGE SCALE GENOMIC DNA]</scope>
    <source>
        <strain evidence="10 11">Red803</strain>
    </source>
</reference>
<feature type="domain" description="RNA polymerase sigma factor 70 region 4 type 2" evidence="8">
    <location>
        <begin position="112"/>
        <end position="164"/>
    </location>
</feature>
<keyword evidence="4" id="KW-0804">Transcription</keyword>
<dbReference type="PANTHER" id="PTHR43133">
    <property type="entry name" value="RNA POLYMERASE ECF-TYPE SIGMA FACTO"/>
    <property type="match status" value="1"/>
</dbReference>
<evidence type="ECO:0000259" key="7">
    <source>
        <dbReference type="Pfam" id="PF04542"/>
    </source>
</evidence>
<evidence type="ECO:0000256" key="4">
    <source>
        <dbReference type="ARBA" id="ARBA00023163"/>
    </source>
</evidence>
<accession>A0ABQ5Q7L9</accession>
<dbReference type="Gene3D" id="1.10.1740.10">
    <property type="match status" value="1"/>
</dbReference>
<dbReference type="InterPro" id="IPR013324">
    <property type="entry name" value="RNA_pol_sigma_r3/r4-like"/>
</dbReference>
<dbReference type="InterPro" id="IPR007627">
    <property type="entry name" value="RNA_pol_sigma70_r2"/>
</dbReference>
<organism evidence="10 11">
    <name type="scientific">Geothrix rubra</name>
    <dbReference type="NCBI Taxonomy" id="2927977"/>
    <lineage>
        <taxon>Bacteria</taxon>
        <taxon>Pseudomonadati</taxon>
        <taxon>Acidobacteriota</taxon>
        <taxon>Holophagae</taxon>
        <taxon>Holophagales</taxon>
        <taxon>Holophagaceae</taxon>
        <taxon>Geothrix</taxon>
    </lineage>
</organism>
<feature type="domain" description="Anti-sigma K factor RskA C-terminal" evidence="9">
    <location>
        <begin position="169"/>
        <end position="302"/>
    </location>
</feature>
<evidence type="ECO:0000259" key="9">
    <source>
        <dbReference type="Pfam" id="PF10099"/>
    </source>
</evidence>
<gene>
    <name evidence="10" type="ORF">GETHPA_19340</name>
</gene>
<evidence type="ECO:0008006" key="12">
    <source>
        <dbReference type="Google" id="ProtNLM"/>
    </source>
</evidence>
<protein>
    <recommendedName>
        <fullName evidence="12">Sigma-70 family RNA polymerase sigma factor</fullName>
    </recommendedName>
</protein>
<name>A0ABQ5Q7L9_9BACT</name>
<keyword evidence="6" id="KW-0812">Transmembrane</keyword>
<dbReference type="Proteomes" id="UP001165089">
    <property type="component" value="Unassembled WGS sequence"/>
</dbReference>
<dbReference type="PANTHER" id="PTHR43133:SF62">
    <property type="entry name" value="RNA POLYMERASE SIGMA FACTOR SIGZ"/>
    <property type="match status" value="1"/>
</dbReference>
<dbReference type="SUPFAM" id="SSF88946">
    <property type="entry name" value="Sigma2 domain of RNA polymerase sigma factors"/>
    <property type="match status" value="1"/>
</dbReference>
<dbReference type="NCBIfam" id="TIGR02937">
    <property type="entry name" value="sigma70-ECF"/>
    <property type="match status" value="1"/>
</dbReference>
<dbReference type="Gene3D" id="1.10.10.10">
    <property type="entry name" value="Winged helix-like DNA-binding domain superfamily/Winged helix DNA-binding domain"/>
    <property type="match status" value="1"/>
</dbReference>
<dbReference type="Pfam" id="PF04542">
    <property type="entry name" value="Sigma70_r2"/>
    <property type="match status" value="1"/>
</dbReference>
<dbReference type="InterPro" id="IPR018764">
    <property type="entry name" value="RskA_C"/>
</dbReference>
<keyword evidence="11" id="KW-1185">Reference proteome</keyword>
<evidence type="ECO:0000256" key="6">
    <source>
        <dbReference type="SAM" id="Phobius"/>
    </source>
</evidence>
<evidence type="ECO:0000256" key="1">
    <source>
        <dbReference type="ARBA" id="ARBA00010641"/>
    </source>
</evidence>
<feature type="transmembrane region" description="Helical" evidence="6">
    <location>
        <begin position="168"/>
        <end position="188"/>
    </location>
</feature>
<feature type="region of interest" description="Disordered" evidence="5">
    <location>
        <begin position="296"/>
        <end position="316"/>
    </location>
</feature>
<dbReference type="SUPFAM" id="SSF88659">
    <property type="entry name" value="Sigma3 and sigma4 domains of RNA polymerase sigma factors"/>
    <property type="match status" value="1"/>
</dbReference>
<dbReference type="Pfam" id="PF10099">
    <property type="entry name" value="RskA_C"/>
    <property type="match status" value="1"/>
</dbReference>
<dbReference type="InterPro" id="IPR013249">
    <property type="entry name" value="RNA_pol_sigma70_r4_t2"/>
</dbReference>
<dbReference type="CDD" id="cd06171">
    <property type="entry name" value="Sigma70_r4"/>
    <property type="match status" value="1"/>
</dbReference>
<keyword evidence="6" id="KW-1133">Transmembrane helix</keyword>
<proteinExistence type="inferred from homology"/>
<dbReference type="EMBL" id="BSDD01000003">
    <property type="protein sequence ID" value="GLH70401.1"/>
    <property type="molecule type" value="Genomic_DNA"/>
</dbReference>
<sequence length="316" mass="35067">MGRVAAGDAEALQVLHQRHAPMVFHRARRSLDRSAAEEITQEAFLALWTKAPTYDPARGPLRPWLLQITHHLIANELRARSRRPQAGPDLVEDLSDLSASPEEEVWREYRRTAIREALRVLPPSQRQALSLAFFDELSHEEVAHRLRVPLGTAKTRIRAGLQKLNARLAVLVAVGLGLLLAVPGAFALRRAGRQDRALRMLTSSHAKVLRMEPSPPAADPEQALHAAWRSEPGNSTVVLTLAHFPPAPAGHRYAVWMAQDGAWRRIGTLAPDADGRARVILEDPRFARAPEGLCLTRDDAKGPEPAVVAWPRRDPR</sequence>
<evidence type="ECO:0000313" key="11">
    <source>
        <dbReference type="Proteomes" id="UP001165089"/>
    </source>
</evidence>
<evidence type="ECO:0000256" key="3">
    <source>
        <dbReference type="ARBA" id="ARBA00023082"/>
    </source>
</evidence>
<dbReference type="Pfam" id="PF08281">
    <property type="entry name" value="Sigma70_r4_2"/>
    <property type="match status" value="1"/>
</dbReference>
<dbReference type="InterPro" id="IPR014284">
    <property type="entry name" value="RNA_pol_sigma-70_dom"/>
</dbReference>
<keyword evidence="3" id="KW-0731">Sigma factor</keyword>
<feature type="domain" description="RNA polymerase sigma-70 region 2" evidence="7">
    <location>
        <begin position="15"/>
        <end position="83"/>
    </location>
</feature>